<sequence length="432" mass="47671">MDQLSPRGVKTPCGPMSKDIYRPFTLVEELSQIVKQYVARFVSHAVATPVDTSKGLIAQTLRAIDAICDTTSAGFPPKQKLGSIPGEVAPGFSHVRIVPDDAAVRWVFSGVSRFPRPCTPTQLLTLPASQISSGDNLSSASSPRLAAERDTVGDQSTVVTPRDSRIFFVYSPFKNEFNDLQARPHNCVYTRASDVFGWLLSQRVASVTSHLAVWHSLCVSLQVYYSLRVVQGVSNKLRSNCKVNLSVDVVLLAAIGSAACSLMATIISRKREVRPYCWRVRLDFETKLADQRHLPGTIPTCENSGANQVLLCRSRVVLPLHHCGPFCEVLICTLDMYSHLDAKSLEVAGFDAKRKALNLRASHIKARYRQQDCKPVQCFARRGDERVTAHVSVTPSAPTRLSLRRARFRQPGGHLKLMPTARGNRTKMAFAG</sequence>
<dbReference type="Proteomes" id="UP001159363">
    <property type="component" value="Chromosome X"/>
</dbReference>
<name>A0ABQ9HQ70_9NEOP</name>
<dbReference type="EMBL" id="JARBHB010000004">
    <property type="protein sequence ID" value="KAJ8886221.1"/>
    <property type="molecule type" value="Genomic_DNA"/>
</dbReference>
<comment type="caution">
    <text evidence="2">The sequence shown here is derived from an EMBL/GenBank/DDBJ whole genome shotgun (WGS) entry which is preliminary data.</text>
</comment>
<evidence type="ECO:0000313" key="3">
    <source>
        <dbReference type="Proteomes" id="UP001159363"/>
    </source>
</evidence>
<feature type="compositionally biased region" description="Polar residues" evidence="1">
    <location>
        <begin position="131"/>
        <end position="142"/>
    </location>
</feature>
<evidence type="ECO:0000256" key="1">
    <source>
        <dbReference type="SAM" id="MobiDB-lite"/>
    </source>
</evidence>
<feature type="region of interest" description="Disordered" evidence="1">
    <location>
        <begin position="131"/>
        <end position="157"/>
    </location>
</feature>
<evidence type="ECO:0000313" key="2">
    <source>
        <dbReference type="EMBL" id="KAJ8886221.1"/>
    </source>
</evidence>
<reference evidence="2 3" key="1">
    <citation type="submission" date="2023-02" db="EMBL/GenBank/DDBJ databases">
        <title>LHISI_Scaffold_Assembly.</title>
        <authorList>
            <person name="Stuart O.P."/>
            <person name="Cleave R."/>
            <person name="Magrath M.J.L."/>
            <person name="Mikheyev A.S."/>
        </authorList>
    </citation>
    <scope>NUCLEOTIDE SEQUENCE [LARGE SCALE GENOMIC DNA]</scope>
    <source>
        <strain evidence="2">Daus_M_001</strain>
        <tissue evidence="2">Leg muscle</tissue>
    </source>
</reference>
<accession>A0ABQ9HQ70</accession>
<gene>
    <name evidence="2" type="ORF">PR048_012430</name>
</gene>
<protein>
    <submittedName>
        <fullName evidence="2">Uncharacterized protein</fullName>
    </submittedName>
</protein>
<proteinExistence type="predicted"/>
<keyword evidence="3" id="KW-1185">Reference proteome</keyword>
<organism evidence="2 3">
    <name type="scientific">Dryococelus australis</name>
    <dbReference type="NCBI Taxonomy" id="614101"/>
    <lineage>
        <taxon>Eukaryota</taxon>
        <taxon>Metazoa</taxon>
        <taxon>Ecdysozoa</taxon>
        <taxon>Arthropoda</taxon>
        <taxon>Hexapoda</taxon>
        <taxon>Insecta</taxon>
        <taxon>Pterygota</taxon>
        <taxon>Neoptera</taxon>
        <taxon>Polyneoptera</taxon>
        <taxon>Phasmatodea</taxon>
        <taxon>Verophasmatodea</taxon>
        <taxon>Anareolatae</taxon>
        <taxon>Phasmatidae</taxon>
        <taxon>Eurycanthinae</taxon>
        <taxon>Dryococelus</taxon>
    </lineage>
</organism>